<evidence type="ECO:0008006" key="5">
    <source>
        <dbReference type="Google" id="ProtNLM"/>
    </source>
</evidence>
<dbReference type="Proteomes" id="UP000515703">
    <property type="component" value="Chromosome"/>
</dbReference>
<name>A0A7I8DL39_9FIRM</name>
<evidence type="ECO:0000259" key="2">
    <source>
        <dbReference type="PROSITE" id="PS50967"/>
    </source>
</evidence>
<dbReference type="InterPro" id="IPR010997">
    <property type="entry name" value="HRDC-like_sf"/>
</dbReference>
<dbReference type="InterPro" id="IPR002121">
    <property type="entry name" value="HRDC_dom"/>
</dbReference>
<protein>
    <recommendedName>
        <fullName evidence="5">Helicase</fullName>
    </recommendedName>
</protein>
<dbReference type="InterPro" id="IPR044876">
    <property type="entry name" value="HRDC_dom_sf"/>
</dbReference>
<organism evidence="3 4">
    <name type="scientific">Anaerocolumna chitinilytica</name>
    <dbReference type="NCBI Taxonomy" id="1727145"/>
    <lineage>
        <taxon>Bacteria</taxon>
        <taxon>Bacillati</taxon>
        <taxon>Bacillota</taxon>
        <taxon>Clostridia</taxon>
        <taxon>Lachnospirales</taxon>
        <taxon>Lachnospiraceae</taxon>
        <taxon>Anaerocolumna</taxon>
    </lineage>
</organism>
<feature type="domain" description="NERD" evidence="1">
    <location>
        <begin position="50"/>
        <end position="168"/>
    </location>
</feature>
<dbReference type="PROSITE" id="PS50967">
    <property type="entry name" value="HRDC"/>
    <property type="match status" value="1"/>
</dbReference>
<dbReference type="Gene3D" id="1.10.150.80">
    <property type="entry name" value="HRDC domain"/>
    <property type="match status" value="1"/>
</dbReference>
<accession>A0A7I8DL39</accession>
<dbReference type="EMBL" id="AP023368">
    <property type="protein sequence ID" value="BCJ99143.1"/>
    <property type="molecule type" value="Genomic_DNA"/>
</dbReference>
<evidence type="ECO:0000313" key="3">
    <source>
        <dbReference type="EMBL" id="BCJ99143.1"/>
    </source>
</evidence>
<evidence type="ECO:0000259" key="1">
    <source>
        <dbReference type="PROSITE" id="PS50965"/>
    </source>
</evidence>
<dbReference type="GO" id="GO:0000166">
    <property type="term" value="F:nucleotide binding"/>
    <property type="evidence" value="ECO:0007669"/>
    <property type="project" value="InterPro"/>
</dbReference>
<dbReference type="SUPFAM" id="SSF47819">
    <property type="entry name" value="HRDC-like"/>
    <property type="match status" value="1"/>
</dbReference>
<dbReference type="AlphaFoldDB" id="A0A7I8DL39"/>
<dbReference type="InterPro" id="IPR011528">
    <property type="entry name" value="NERD"/>
</dbReference>
<sequence length="410" mass="47745">MGLFNKLKEPVFLKENSNAEIQLTELQKLEPFLNSEGQTKIRQDIKFLEYGIAGEKNIIFELKNSHIPMYILHDIYLELGDLSAQIDFLVFTRKICFVIECKNLYGDIEINNTGDFIRSVEVGGKRKKEGIYSPITQNQRHLELMKEICLDRKNNRFIKYLVEKGFYDFNKSIVVLANPKTVLNAKYAKKEIKEKVIRADQLITYIKETCKQSKAAEESDEGLLTWANSYLNLHKEIVKDYTHKYDSYRVDKYISQIFEEESAVSDVSEIMNLENKAKHNNLIEEIKDETIEINEIITSGIETQKIDLKDREKQVVNMLGTKATEGEAEECVYTENIEDSVIFLELKAYRLTKSREERIKPYYIYNDSQLKDLIIKMPKTKDELNSIAGFGEAKVKKYGNDILKIIEKYL</sequence>
<dbReference type="SMART" id="SM00341">
    <property type="entry name" value="HRDC"/>
    <property type="match status" value="1"/>
</dbReference>
<dbReference type="GO" id="GO:0003676">
    <property type="term" value="F:nucleic acid binding"/>
    <property type="evidence" value="ECO:0007669"/>
    <property type="project" value="InterPro"/>
</dbReference>
<gene>
    <name evidence="3" type="ORF">bsdcttw_21840</name>
</gene>
<reference evidence="3 4" key="1">
    <citation type="submission" date="2020-08" db="EMBL/GenBank/DDBJ databases">
        <title>Draft genome sequencing of an Anaerocolumna strain isolated from anoxic soil subjected to BSD treatment.</title>
        <authorList>
            <person name="Uek A."/>
            <person name="Tonouchi A."/>
        </authorList>
    </citation>
    <scope>NUCLEOTIDE SEQUENCE [LARGE SCALE GENOMIC DNA]</scope>
    <source>
        <strain evidence="3 4">CTTW</strain>
    </source>
</reference>
<evidence type="ECO:0000313" key="4">
    <source>
        <dbReference type="Proteomes" id="UP000515703"/>
    </source>
</evidence>
<proteinExistence type="predicted"/>
<dbReference type="RefSeq" id="WP_225903837.1">
    <property type="nucleotide sequence ID" value="NZ_AP023368.1"/>
</dbReference>
<dbReference type="KEGG" id="acht:bsdcttw_21840"/>
<keyword evidence="4" id="KW-1185">Reference proteome</keyword>
<dbReference type="Pfam" id="PF08378">
    <property type="entry name" value="NERD"/>
    <property type="match status" value="1"/>
</dbReference>
<reference evidence="3 4" key="2">
    <citation type="submission" date="2020-08" db="EMBL/GenBank/DDBJ databases">
        <authorList>
            <person name="Ueki A."/>
            <person name="Tonouchi A."/>
        </authorList>
    </citation>
    <scope>NUCLEOTIDE SEQUENCE [LARGE SCALE GENOMIC DNA]</scope>
    <source>
        <strain evidence="3 4">CTTW</strain>
    </source>
</reference>
<feature type="domain" description="HRDC" evidence="2">
    <location>
        <begin position="336"/>
        <end position="410"/>
    </location>
</feature>
<dbReference type="Pfam" id="PF00570">
    <property type="entry name" value="HRDC"/>
    <property type="match status" value="1"/>
</dbReference>
<dbReference type="PROSITE" id="PS50965">
    <property type="entry name" value="NERD"/>
    <property type="match status" value="1"/>
</dbReference>